<feature type="region of interest" description="Disordered" evidence="1">
    <location>
        <begin position="29"/>
        <end position="58"/>
    </location>
</feature>
<evidence type="ECO:0000313" key="3">
    <source>
        <dbReference type="Proteomes" id="UP000237000"/>
    </source>
</evidence>
<dbReference type="Proteomes" id="UP000237000">
    <property type="component" value="Unassembled WGS sequence"/>
</dbReference>
<accession>A0A2P5EGT0</accession>
<sequence length="155" mass="16848">MADSSDAMARRRRTSSSLAASFLHLRRIRAKATKRKEKRRPWNPRIPETSIYPAPRISPEQRNPIIGFLLLYIDRFGDGGGGGGGAWKRGGGGGGEGRGRKGISKGEHRIGASGIGRRFGGKKGSCLGGLGETRGERKRTQKKTEKDGYISPKCR</sequence>
<feature type="region of interest" description="Disordered" evidence="1">
    <location>
        <begin position="82"/>
        <end position="155"/>
    </location>
</feature>
<dbReference type="InParanoid" id="A0A2P5EGT0"/>
<feature type="compositionally biased region" description="Basic residues" evidence="1">
    <location>
        <begin position="29"/>
        <end position="42"/>
    </location>
</feature>
<dbReference type="EMBL" id="JXTC01000157">
    <property type="protein sequence ID" value="PON84767.1"/>
    <property type="molecule type" value="Genomic_DNA"/>
</dbReference>
<reference evidence="3" key="1">
    <citation type="submission" date="2016-06" db="EMBL/GenBank/DDBJ databases">
        <title>Parallel loss of symbiosis genes in relatives of nitrogen-fixing non-legume Parasponia.</title>
        <authorList>
            <person name="Van Velzen R."/>
            <person name="Holmer R."/>
            <person name="Bu F."/>
            <person name="Rutten L."/>
            <person name="Van Zeijl A."/>
            <person name="Liu W."/>
            <person name="Santuari L."/>
            <person name="Cao Q."/>
            <person name="Sharma T."/>
            <person name="Shen D."/>
            <person name="Roswanjaya Y."/>
            <person name="Wardhani T."/>
            <person name="Kalhor M.S."/>
            <person name="Jansen J."/>
            <person name="Van den Hoogen J."/>
            <person name="Gungor B."/>
            <person name="Hartog M."/>
            <person name="Hontelez J."/>
            <person name="Verver J."/>
            <person name="Yang W.-C."/>
            <person name="Schijlen E."/>
            <person name="Repin R."/>
            <person name="Schilthuizen M."/>
            <person name="Schranz E."/>
            <person name="Heidstra R."/>
            <person name="Miyata K."/>
            <person name="Fedorova E."/>
            <person name="Kohlen W."/>
            <person name="Bisseling T."/>
            <person name="Smit S."/>
            <person name="Geurts R."/>
        </authorList>
    </citation>
    <scope>NUCLEOTIDE SEQUENCE [LARGE SCALE GENOMIC DNA]</scope>
    <source>
        <strain evidence="3">cv. RG33-2</strain>
    </source>
</reference>
<feature type="compositionally biased region" description="Gly residues" evidence="1">
    <location>
        <begin position="82"/>
        <end position="96"/>
    </location>
</feature>
<protein>
    <submittedName>
        <fullName evidence="2">Uncharacterized protein</fullName>
    </submittedName>
</protein>
<name>A0A2P5EGT0_TREOI</name>
<evidence type="ECO:0000313" key="2">
    <source>
        <dbReference type="EMBL" id="PON84767.1"/>
    </source>
</evidence>
<proteinExistence type="predicted"/>
<gene>
    <name evidence="2" type="ORF">TorRG33x02_194710</name>
</gene>
<keyword evidence="3" id="KW-1185">Reference proteome</keyword>
<organism evidence="2 3">
    <name type="scientific">Trema orientale</name>
    <name type="common">Charcoal tree</name>
    <name type="synonym">Celtis orientalis</name>
    <dbReference type="NCBI Taxonomy" id="63057"/>
    <lineage>
        <taxon>Eukaryota</taxon>
        <taxon>Viridiplantae</taxon>
        <taxon>Streptophyta</taxon>
        <taxon>Embryophyta</taxon>
        <taxon>Tracheophyta</taxon>
        <taxon>Spermatophyta</taxon>
        <taxon>Magnoliopsida</taxon>
        <taxon>eudicotyledons</taxon>
        <taxon>Gunneridae</taxon>
        <taxon>Pentapetalae</taxon>
        <taxon>rosids</taxon>
        <taxon>fabids</taxon>
        <taxon>Rosales</taxon>
        <taxon>Cannabaceae</taxon>
        <taxon>Trema</taxon>
    </lineage>
</organism>
<feature type="compositionally biased region" description="Gly residues" evidence="1">
    <location>
        <begin position="113"/>
        <end position="132"/>
    </location>
</feature>
<comment type="caution">
    <text evidence="2">The sequence shown here is derived from an EMBL/GenBank/DDBJ whole genome shotgun (WGS) entry which is preliminary data.</text>
</comment>
<dbReference type="AlphaFoldDB" id="A0A2P5EGT0"/>
<dbReference type="OrthoDB" id="10532839at2759"/>
<evidence type="ECO:0000256" key="1">
    <source>
        <dbReference type="SAM" id="MobiDB-lite"/>
    </source>
</evidence>